<accession>A0A2T4JP50</accession>
<dbReference type="InterPro" id="IPR048354">
    <property type="entry name" value="TOD1_MUCI70_glycTrfase_dom"/>
</dbReference>
<organism evidence="2 3">
    <name type="scientific">Cereibacter changlensis JA139</name>
    <dbReference type="NCBI Taxonomy" id="1188249"/>
    <lineage>
        <taxon>Bacteria</taxon>
        <taxon>Pseudomonadati</taxon>
        <taxon>Pseudomonadota</taxon>
        <taxon>Alphaproteobacteria</taxon>
        <taxon>Rhodobacterales</taxon>
        <taxon>Paracoccaceae</taxon>
        <taxon>Cereibacter</taxon>
    </lineage>
</organism>
<comment type="caution">
    <text evidence="2">The sequence shown here is derived from an EMBL/GenBank/DDBJ whole genome shotgun (WGS) entry which is preliminary data.</text>
</comment>
<dbReference type="EMBL" id="PZKG01000201">
    <property type="protein sequence ID" value="PTE19678.1"/>
    <property type="molecule type" value="Genomic_DNA"/>
</dbReference>
<name>A0A2T4JP50_9RHOB</name>
<gene>
    <name evidence="2" type="ORF">C5F48_21600</name>
</gene>
<feature type="domain" description="TOD1/MUCI70 glycosyltransferase-like" evidence="1">
    <location>
        <begin position="67"/>
        <end position="201"/>
    </location>
</feature>
<dbReference type="Pfam" id="PF04765">
    <property type="entry name" value="TOD1_MUCI70"/>
    <property type="match status" value="1"/>
</dbReference>
<dbReference type="SUPFAM" id="SSF53448">
    <property type="entry name" value="Nucleotide-diphospho-sugar transferases"/>
    <property type="match status" value="1"/>
</dbReference>
<dbReference type="OrthoDB" id="396512at2"/>
<reference evidence="2 3" key="1">
    <citation type="submission" date="2018-03" db="EMBL/GenBank/DDBJ databases">
        <title>Cereibacter changlensis.</title>
        <authorList>
            <person name="Meyer T.E."/>
            <person name="Miller S."/>
            <person name="Lodha T."/>
            <person name="Gandham S."/>
            <person name="Chintalapati S."/>
            <person name="Chintalapati V.R."/>
        </authorList>
    </citation>
    <scope>NUCLEOTIDE SEQUENCE [LARGE SCALE GENOMIC DNA]</scope>
    <source>
        <strain evidence="2 3">JA139</strain>
    </source>
</reference>
<dbReference type="InterPro" id="IPR029044">
    <property type="entry name" value="Nucleotide-diphossugar_trans"/>
</dbReference>
<dbReference type="PANTHER" id="PTHR12956">
    <property type="entry name" value="ALKALINE CERAMIDASE-RELATED"/>
    <property type="match status" value="1"/>
</dbReference>
<evidence type="ECO:0000313" key="3">
    <source>
        <dbReference type="Proteomes" id="UP000241010"/>
    </source>
</evidence>
<evidence type="ECO:0000313" key="2">
    <source>
        <dbReference type="EMBL" id="PTE19678.1"/>
    </source>
</evidence>
<evidence type="ECO:0000259" key="1">
    <source>
        <dbReference type="Pfam" id="PF04765"/>
    </source>
</evidence>
<keyword evidence="3" id="KW-1185">Reference proteome</keyword>
<protein>
    <recommendedName>
        <fullName evidence="1">TOD1/MUCI70 glycosyltransferase-like domain-containing protein</fullName>
    </recommendedName>
</protein>
<sequence length="274" mass="31766">MSKDRYPRRVVYTALIGDYDQLAPVIFPSDVSFVVFTDNAALSVEGWTTRSVCDWTEVLPDMPNWMINRIIKVHPHVFLPTFHESLYVDCNIALLRDPAPLFDRYLSSADLAIPLHMDRSDIREELEECLRAGKLDKSSYNTIASRVRYYEDINLPMGPLTENNVMLRRSCPEVNLAMEAWWREICQGVKRDQIALPYALHGAKVKFAPVREGPRVSAKYMTIRPHWPSDRPRNLRYYARTISALRHRSIFHMVVARTLDILVVVHSLIKRETP</sequence>
<dbReference type="InterPro" id="IPR006852">
    <property type="entry name" value="TOD1_MUCI70"/>
</dbReference>
<dbReference type="Proteomes" id="UP000241010">
    <property type="component" value="Unassembled WGS sequence"/>
</dbReference>
<dbReference type="AlphaFoldDB" id="A0A2T4JP50"/>
<proteinExistence type="predicted"/>